<dbReference type="InParanoid" id="A0A7J7DBN0"/>
<dbReference type="InterPro" id="IPR058210">
    <property type="entry name" value="SACS/Nov_dom"/>
</dbReference>
<name>A0A7J7DBN0_TRIWF</name>
<proteinExistence type="predicted"/>
<comment type="caution">
    <text evidence="2">The sequence shown here is derived from an EMBL/GenBank/DDBJ whole genome shotgun (WGS) entry which is preliminary data.</text>
</comment>
<evidence type="ECO:0000259" key="1">
    <source>
        <dbReference type="Pfam" id="PF25794"/>
    </source>
</evidence>
<dbReference type="InterPro" id="IPR052957">
    <property type="entry name" value="Auxin_embryo_med"/>
</dbReference>
<dbReference type="Pfam" id="PF25794">
    <property type="entry name" value="SACS"/>
    <property type="match status" value="1"/>
</dbReference>
<dbReference type="Proteomes" id="UP000593562">
    <property type="component" value="Unassembled WGS sequence"/>
</dbReference>
<dbReference type="PANTHER" id="PTHR32387:SF3">
    <property type="entry name" value="ATP_DNA BINDING PROTEIN"/>
    <property type="match status" value="1"/>
</dbReference>
<dbReference type="Gene3D" id="3.30.565.10">
    <property type="entry name" value="Histidine kinase-like ATPase, C-terminal domain"/>
    <property type="match status" value="1"/>
</dbReference>
<dbReference type="NCBIfam" id="NF047352">
    <property type="entry name" value="P_loop_sacsin"/>
    <property type="match status" value="1"/>
</dbReference>
<protein>
    <recommendedName>
        <fullName evidence="1">Sacsin/Nov domain-containing protein</fullName>
    </recommendedName>
</protein>
<feature type="domain" description="Sacsin/Nov" evidence="1">
    <location>
        <begin position="41"/>
        <end position="143"/>
    </location>
</feature>
<sequence length="1731" mass="196122">MATPREHVEQIRKTKFSIGGEPNPVMEDLHQATKHLSAELYAKDVHFLMELIQNAEDNEYLEGVDPSLEFVLTSRDITGTGAPATLLIFNNERGFSSKNIESICSVGRSTKKGNRKRGYIGEKGIGFKSVFLITAQPYIFSNGYQIRFSENPCQHCGLGYIVPEWVEENPSLSDIKKVYGSGAAFPTTTLILPLKSDKVKPVKEQLSTVHPEVLLFLSKIKRLFVREDNEDPRLNTVCEIAITSETDFVKRKSIGAESYTIHLSAEENGDNLEKECSYYMWKQKFPVEEGLKVERRMDVEEWAITLAFPNQERLNRGLSSAGVYAFLPTEMVTNFPFIIQADFLLASSRETILLDDKWNQGILECVSSAFINAFTSLVKMTEDAPISSLPRMFEFLPVKSSSYSKLNAVRESIRARLVEESIVPSESYTRQKFFHKPTELGRLKPVFWNILGKARKQGVGLDNLSSHGCFILSSSFDKAEYDEVLSFLGVKPVDKEWYAKCIQSSNLILGVSEDIYLELLHFLADNWSEFSCSGIKNIPLLKYVGLDGNVSLCSISENIQSAQWNNGRMLCLSQRYCHATWLIDSNREFSCGANRFFMPNSFQEALLKRGNEEVLDWLVNQVKVAVVSVCSYAKVAADHLHNDRKIVVAYVHFLYHSRRKGYLSAQEVTDLCGTMPLVNNYGSVTKKRNGVLVPANGSKWAKFIGLNPWRAEDYIELGEDYLFRSTFAGEHTKSRQLMPFLETYVGASDIPLISPPNAVIPIVSSPLTTENAFLLLDWIHSLRYRGTSIPNRFLNCIKEGSWLKIRMNGSSGYKPPSESFQLAVSLGSVLQNGSVFVDIPLLDESFYGDEIYRYKEELRTIGVKFEYGEACQFIGKRLMSLAASSSLTRSNVLSILRFIRLLRGYSLPPDEFIKSIKEGRWLRTSQGDRSPVGSVLRCKEWETASQISSLPFIDRDYYGGEIIDFTVELQSLGVIVGFNQNYQLLVDCLKSSPFLVSLGPDAALLILQCIRHSSSPGKVIQALKDTKCLKTDLGYKRPDECFLIDTEWGSLLAVFSGFPVIDYRFYGSQILSYKVELKQIGAVVEFEDAAKAFARYFRQQASTSSISKENALSFLSCYRQLNETSHKLPSDLKNCIRDVKWLKTQFGFRTPGDCILYCSGWGSISPIARLPFIDSKYYGKEIYEFKKELEKMRVIVEVKDGLEFVFDGLRFPQDPCFITRVNVCSLLECIRMFLQEKNKSLPEALLKNVSKKWLKTYAGYRMPKECLLFDSEWAKHLRLADGPFIDVDFYGSDIVSYRRELSAIGVTVGVEEGCQLLAGHLGIHSEFSTIVRIYNFLRGCKWEPDADAARRIWVPDGTESGEWVSPGECVLHDKHGLFEGKLNVLEKHYGPELLLFFAKTFNVKSNPSVDDYCELWKDWESSGQQLSHAECCAFWGCVVKHRNAKTEETLVDSLSKLPAISGSDGAILVDKRDIFIADDLQLKDLFQDNSPQPIFVWYPQPSLPSLPRTKLFEVYRKIGVRTLSEAVQKEELSLVNDIILKPVNPADTLIKRGLIKVILGFLAAPPLNMEADERHAAVQCLLDLSVVECEEQVTVSYSVSLSSGDVVNVKARRMIRWDWESSMLLMQKMEKNNGQKNLIEYATNFSNVISEALLWDKEDHISALSELIKLAFLLDFNEEAMDFLMKSKNLQIFMEDVEFLGFFKELRGQAMDPNSLNSAEMQRFLNLLLHH</sequence>
<reference evidence="2 3" key="1">
    <citation type="journal article" date="2020" name="Nat. Commun.">
        <title>Genome of Tripterygium wilfordii and identification of cytochrome P450 involved in triptolide biosynthesis.</title>
        <authorList>
            <person name="Tu L."/>
            <person name="Su P."/>
            <person name="Zhang Z."/>
            <person name="Gao L."/>
            <person name="Wang J."/>
            <person name="Hu T."/>
            <person name="Zhou J."/>
            <person name="Zhang Y."/>
            <person name="Zhao Y."/>
            <person name="Liu Y."/>
            <person name="Song Y."/>
            <person name="Tong Y."/>
            <person name="Lu Y."/>
            <person name="Yang J."/>
            <person name="Xu C."/>
            <person name="Jia M."/>
            <person name="Peters R.J."/>
            <person name="Huang L."/>
            <person name="Gao W."/>
        </authorList>
    </citation>
    <scope>NUCLEOTIDE SEQUENCE [LARGE SCALE GENOMIC DNA]</scope>
    <source>
        <strain evidence="3">cv. XIE 37</strain>
        <tissue evidence="2">Leaf</tissue>
    </source>
</reference>
<dbReference type="FunCoup" id="A0A7J7DBN0">
    <property type="interactions" value="90"/>
</dbReference>
<dbReference type="PANTHER" id="PTHR32387">
    <property type="entry name" value="WU:FJ29H11"/>
    <property type="match status" value="1"/>
</dbReference>
<keyword evidence="3" id="KW-1185">Reference proteome</keyword>
<dbReference type="InterPro" id="IPR036890">
    <property type="entry name" value="HATPase_C_sf"/>
</dbReference>
<evidence type="ECO:0000313" key="2">
    <source>
        <dbReference type="EMBL" id="KAF5743668.1"/>
    </source>
</evidence>
<evidence type="ECO:0000313" key="3">
    <source>
        <dbReference type="Proteomes" id="UP000593562"/>
    </source>
</evidence>
<gene>
    <name evidence="2" type="ORF">HS088_TW08G00253</name>
</gene>
<dbReference type="EMBL" id="JAAARO010000008">
    <property type="protein sequence ID" value="KAF5743668.1"/>
    <property type="molecule type" value="Genomic_DNA"/>
</dbReference>
<accession>A0A7J7DBN0</accession>
<dbReference type="SUPFAM" id="SSF55874">
    <property type="entry name" value="ATPase domain of HSP90 chaperone/DNA topoisomerase II/histidine kinase"/>
    <property type="match status" value="1"/>
</dbReference>
<organism evidence="2 3">
    <name type="scientific">Tripterygium wilfordii</name>
    <name type="common">Thunder God vine</name>
    <dbReference type="NCBI Taxonomy" id="458696"/>
    <lineage>
        <taxon>Eukaryota</taxon>
        <taxon>Viridiplantae</taxon>
        <taxon>Streptophyta</taxon>
        <taxon>Embryophyta</taxon>
        <taxon>Tracheophyta</taxon>
        <taxon>Spermatophyta</taxon>
        <taxon>Magnoliopsida</taxon>
        <taxon>eudicotyledons</taxon>
        <taxon>Gunneridae</taxon>
        <taxon>Pentapetalae</taxon>
        <taxon>rosids</taxon>
        <taxon>fabids</taxon>
        <taxon>Celastrales</taxon>
        <taxon>Celastraceae</taxon>
        <taxon>Tripterygium</taxon>
    </lineage>
</organism>